<keyword evidence="10" id="KW-1185">Reference proteome</keyword>
<dbReference type="Pfam" id="PF10868">
    <property type="entry name" value="Defensin_like"/>
    <property type="match status" value="1"/>
</dbReference>
<evidence type="ECO:0000256" key="2">
    <source>
        <dbReference type="ARBA" id="ARBA00006722"/>
    </source>
</evidence>
<dbReference type="GO" id="GO:0005576">
    <property type="term" value="C:extracellular region"/>
    <property type="evidence" value="ECO:0007669"/>
    <property type="project" value="UniProtKB-SubCell"/>
</dbReference>
<comment type="caution">
    <text evidence="8">The sequence shown here is derived from an EMBL/GenBank/DDBJ whole genome shotgun (WGS) entry which is preliminary data.</text>
</comment>
<keyword evidence="3" id="KW-0964">Secreted</keyword>
<dbReference type="Proteomes" id="UP000290289">
    <property type="component" value="Chromosome 9"/>
</dbReference>
<evidence type="ECO:0000256" key="7">
    <source>
        <dbReference type="ARBA" id="ARBA00022821"/>
    </source>
</evidence>
<evidence type="ECO:0008006" key="11">
    <source>
        <dbReference type="Google" id="ProtNLM"/>
    </source>
</evidence>
<dbReference type="InterPro" id="IPR022618">
    <property type="entry name" value="Defensin-like_20-28"/>
</dbReference>
<keyword evidence="6" id="KW-0732">Signal</keyword>
<comment type="similarity">
    <text evidence="2">Belongs to the DEFL family.</text>
</comment>
<evidence type="ECO:0000256" key="5">
    <source>
        <dbReference type="ARBA" id="ARBA00022577"/>
    </source>
</evidence>
<evidence type="ECO:0000313" key="10">
    <source>
        <dbReference type="Proteomes" id="UP000290289"/>
    </source>
</evidence>
<reference evidence="8 10" key="1">
    <citation type="submission" date="2018-10" db="EMBL/GenBank/DDBJ databases">
        <title>A high-quality apple genome assembly.</title>
        <authorList>
            <person name="Hu J."/>
        </authorList>
    </citation>
    <scope>NUCLEOTIDE SEQUENCE [LARGE SCALE GENOMIC DNA]</scope>
    <source>
        <strain evidence="10">cv. HFTH1</strain>
        <tissue evidence="8">Young leaf</tissue>
    </source>
</reference>
<evidence type="ECO:0000313" key="8">
    <source>
        <dbReference type="EMBL" id="RXH88972.1"/>
    </source>
</evidence>
<evidence type="ECO:0000256" key="3">
    <source>
        <dbReference type="ARBA" id="ARBA00022525"/>
    </source>
</evidence>
<comment type="subcellular location">
    <subcellularLocation>
        <location evidence="1">Secreted</location>
    </subcellularLocation>
</comment>
<dbReference type="AlphaFoldDB" id="A0A498J542"/>
<evidence type="ECO:0000313" key="9">
    <source>
        <dbReference type="EMBL" id="RXH88974.1"/>
    </source>
</evidence>
<keyword evidence="5" id="KW-0295">Fungicide</keyword>
<protein>
    <recommendedName>
        <fullName evidence="11">Knottin scorpion toxin-like domain-containing protein</fullName>
    </recommendedName>
</protein>
<dbReference type="EMBL" id="RDQH01000335">
    <property type="protein sequence ID" value="RXH88972.1"/>
    <property type="molecule type" value="Genomic_DNA"/>
</dbReference>
<gene>
    <name evidence="8" type="ORF">DVH24_000571</name>
    <name evidence="9" type="ORF">DVH24_000573</name>
</gene>
<evidence type="ECO:0000256" key="6">
    <source>
        <dbReference type="ARBA" id="ARBA00022729"/>
    </source>
</evidence>
<accession>A0A498J542</accession>
<keyword evidence="7" id="KW-0611">Plant defense</keyword>
<dbReference type="EMBL" id="RDQH01000335">
    <property type="protein sequence ID" value="RXH88974.1"/>
    <property type="molecule type" value="Genomic_DNA"/>
</dbReference>
<name>A0A498J542_MALDO</name>
<proteinExistence type="inferred from homology"/>
<evidence type="ECO:0000256" key="1">
    <source>
        <dbReference type="ARBA" id="ARBA00004613"/>
    </source>
</evidence>
<sequence length="97" mass="10442">MASINFVGLARLLVVGLFCTALILLMSSGYESAQLYPHYSIWGPCATYKDCNAMCINTVGRKQGGFCGIDPSDKHCDCICRDDGPPTEIPLPAPCKP</sequence>
<dbReference type="SMR" id="A0A498J542"/>
<organism evidence="8 10">
    <name type="scientific">Malus domestica</name>
    <name type="common">Apple</name>
    <name type="synonym">Pyrus malus</name>
    <dbReference type="NCBI Taxonomy" id="3750"/>
    <lineage>
        <taxon>Eukaryota</taxon>
        <taxon>Viridiplantae</taxon>
        <taxon>Streptophyta</taxon>
        <taxon>Embryophyta</taxon>
        <taxon>Tracheophyta</taxon>
        <taxon>Spermatophyta</taxon>
        <taxon>Magnoliopsida</taxon>
        <taxon>eudicotyledons</taxon>
        <taxon>Gunneridae</taxon>
        <taxon>Pentapetalae</taxon>
        <taxon>rosids</taxon>
        <taxon>fabids</taxon>
        <taxon>Rosales</taxon>
        <taxon>Rosaceae</taxon>
        <taxon>Amygdaloideae</taxon>
        <taxon>Maleae</taxon>
        <taxon>Malus</taxon>
    </lineage>
</organism>
<evidence type="ECO:0000256" key="4">
    <source>
        <dbReference type="ARBA" id="ARBA00022529"/>
    </source>
</evidence>
<keyword evidence="4" id="KW-0929">Antimicrobial</keyword>
<dbReference type="GO" id="GO:0050832">
    <property type="term" value="P:defense response to fungus"/>
    <property type="evidence" value="ECO:0007669"/>
    <property type="project" value="UniProtKB-KW"/>
</dbReference>
<dbReference type="GO" id="GO:0031640">
    <property type="term" value="P:killing of cells of another organism"/>
    <property type="evidence" value="ECO:0007669"/>
    <property type="project" value="UniProtKB-KW"/>
</dbReference>